<keyword evidence="3" id="KW-1185">Reference proteome</keyword>
<dbReference type="PROSITE" id="PS51257">
    <property type="entry name" value="PROKAR_LIPOPROTEIN"/>
    <property type="match status" value="1"/>
</dbReference>
<organism evidence="2 3">
    <name type="scientific">Mycoplasma todarodis</name>
    <dbReference type="NCBI Taxonomy" id="1937191"/>
    <lineage>
        <taxon>Bacteria</taxon>
        <taxon>Bacillati</taxon>
        <taxon>Mycoplasmatota</taxon>
        <taxon>Mollicutes</taxon>
        <taxon>Mycoplasmataceae</taxon>
        <taxon>Mycoplasma</taxon>
    </lineage>
</organism>
<evidence type="ECO:0000256" key="1">
    <source>
        <dbReference type="SAM" id="SignalP"/>
    </source>
</evidence>
<evidence type="ECO:0000313" key="2">
    <source>
        <dbReference type="EMBL" id="TCG11575.1"/>
    </source>
</evidence>
<name>A0A4R0XRR7_9MOLU</name>
<protein>
    <recommendedName>
        <fullName evidence="4">Lipoprotein</fullName>
    </recommendedName>
</protein>
<dbReference type="NCBIfam" id="NF045726">
    <property type="entry name" value="XXplasma_LP"/>
    <property type="match status" value="1"/>
</dbReference>
<accession>A0A4R0XRR7</accession>
<evidence type="ECO:0008006" key="4">
    <source>
        <dbReference type="Google" id="ProtNLM"/>
    </source>
</evidence>
<dbReference type="Proteomes" id="UP000291072">
    <property type="component" value="Unassembled WGS sequence"/>
</dbReference>
<reference evidence="2 3" key="1">
    <citation type="submission" date="2018-02" db="EMBL/GenBank/DDBJ databases">
        <title>Mycoplasma marinum and Mycoplasma todarodis sp. nov., moderately halophilic and psychrotolerant mycoplasmas isolated from cephalopods.</title>
        <authorList>
            <person name="Viver T."/>
        </authorList>
    </citation>
    <scope>NUCLEOTIDE SEQUENCE [LARGE SCALE GENOMIC DNA]</scope>
    <source>
        <strain evidence="2 3">5H</strain>
    </source>
</reference>
<keyword evidence="1" id="KW-0732">Signal</keyword>
<feature type="signal peptide" evidence="1">
    <location>
        <begin position="1"/>
        <end position="23"/>
    </location>
</feature>
<proteinExistence type="predicted"/>
<comment type="caution">
    <text evidence="2">The sequence shown here is derived from an EMBL/GenBank/DDBJ whole genome shotgun (WGS) entry which is preliminary data.</text>
</comment>
<dbReference type="RefSeq" id="WP_131613237.1">
    <property type="nucleotide sequence ID" value="NZ_PSZP01000005.1"/>
</dbReference>
<feature type="chain" id="PRO_5020530475" description="Lipoprotein" evidence="1">
    <location>
        <begin position="24"/>
        <end position="376"/>
    </location>
</feature>
<dbReference type="AlphaFoldDB" id="A0A4R0XRR7"/>
<sequence length="376" mass="43067">MKIKKAFLGTSLIALTTAPIAVAVSCGDENIPNWKGKSNFELKVGQELAMEQQDAHEDTFGFSLTQQLAEETMKLQIWLSRRGFTLFSNATSMFENLTTDIPDVRYYDYLLTEKEKRKLTTKECYAFGQMEIAIQKWIQTKVNGLISKTRNFIQNITWTNGGKDILEGLPRSYKVEEIKNTLKGIAIKTTLSTQPPKGRVTGYFVRDPFSGKIMGSSEDKEITIKDAHGDLDKIIDQINSNKAKGDEATTKDETLLTKYVISKRFLGIRFSKNILTRKTLSKSLSMPEALLEIKKENEYNFKQNVNRFRKIEEYINNLVMEHINKNNGDITKIFGKEMYTYKPAEIIKDLQRKVKKNPKFKGLIGDVKPENISWIK</sequence>
<dbReference type="EMBL" id="PSZP01000005">
    <property type="protein sequence ID" value="TCG11575.1"/>
    <property type="molecule type" value="Genomic_DNA"/>
</dbReference>
<evidence type="ECO:0000313" key="3">
    <source>
        <dbReference type="Proteomes" id="UP000291072"/>
    </source>
</evidence>
<gene>
    <name evidence="2" type="ORF">C4B25_01175</name>
</gene>
<dbReference type="InterPro" id="IPR054816">
    <property type="entry name" value="Lipoprotein_mollicutes-type_CS"/>
</dbReference>